<dbReference type="InterPro" id="IPR036390">
    <property type="entry name" value="WH_DNA-bd_sf"/>
</dbReference>
<keyword evidence="3" id="KW-1185">Reference proteome</keyword>
<protein>
    <recommendedName>
        <fullName evidence="4">Transcriptional regulator</fullName>
    </recommendedName>
</protein>
<dbReference type="SUPFAM" id="SSF46785">
    <property type="entry name" value="Winged helix' DNA-binding domain"/>
    <property type="match status" value="1"/>
</dbReference>
<dbReference type="CDD" id="cd00090">
    <property type="entry name" value="HTH_ARSR"/>
    <property type="match status" value="1"/>
</dbReference>
<dbReference type="EMBL" id="BKZQ01000017">
    <property type="protein sequence ID" value="GER70253.1"/>
    <property type="molecule type" value="Genomic_DNA"/>
</dbReference>
<proteinExistence type="predicted"/>
<dbReference type="InterPro" id="IPR011991">
    <property type="entry name" value="ArsR-like_HTH"/>
</dbReference>
<evidence type="ECO:0000313" key="3">
    <source>
        <dbReference type="Proteomes" id="UP000391919"/>
    </source>
</evidence>
<dbReference type="Gene3D" id="1.10.10.10">
    <property type="entry name" value="Winged helix-like DNA-binding domain superfamily/Winged helix DNA-binding domain"/>
    <property type="match status" value="1"/>
</dbReference>
<dbReference type="AlphaFoldDB" id="A0A5J4JDV0"/>
<evidence type="ECO:0000313" key="2">
    <source>
        <dbReference type="EMBL" id="GER70253.1"/>
    </source>
</evidence>
<accession>A0A5J4JDV0</accession>
<comment type="caution">
    <text evidence="2">The sequence shown here is derived from an EMBL/GenBank/DDBJ whole genome shotgun (WGS) entry which is preliminary data.</text>
</comment>
<dbReference type="GO" id="GO:0003677">
    <property type="term" value="F:DNA binding"/>
    <property type="evidence" value="ECO:0007669"/>
    <property type="project" value="UniProtKB-KW"/>
</dbReference>
<dbReference type="InterPro" id="IPR036388">
    <property type="entry name" value="WH-like_DNA-bd_sf"/>
</dbReference>
<evidence type="ECO:0000256" key="1">
    <source>
        <dbReference type="ARBA" id="ARBA00023125"/>
    </source>
</evidence>
<dbReference type="Pfam" id="PF12840">
    <property type="entry name" value="HTH_20"/>
    <property type="match status" value="1"/>
</dbReference>
<evidence type="ECO:0008006" key="4">
    <source>
        <dbReference type="Google" id="ProtNLM"/>
    </source>
</evidence>
<dbReference type="Proteomes" id="UP000391919">
    <property type="component" value="Unassembled WGS sequence"/>
</dbReference>
<sequence>MLYKELTNKQIAEVLDESPPKVHFHVRELLDAGIIELTKEVVNKSIVEKYYTAAARSFRLSPALKLQKRMNIPFMNLRCMRHTGI</sequence>
<organism evidence="2 3">
    <name type="scientific">Weizmannia acidilactici</name>
    <dbReference type="NCBI Taxonomy" id="2607726"/>
    <lineage>
        <taxon>Bacteria</taxon>
        <taxon>Bacillati</taxon>
        <taxon>Bacillota</taxon>
        <taxon>Bacilli</taxon>
        <taxon>Bacillales</taxon>
        <taxon>Bacillaceae</taxon>
        <taxon>Heyndrickxia</taxon>
    </lineage>
</organism>
<reference evidence="2 3" key="1">
    <citation type="submission" date="2019-09" db="EMBL/GenBank/DDBJ databases">
        <title>Draft genome sequence of Bacillus sp. JC-7.</title>
        <authorList>
            <person name="Tanaka N."/>
            <person name="Shiwa Y."/>
            <person name="Fujita N."/>
            <person name="Tanasupawat S."/>
        </authorList>
    </citation>
    <scope>NUCLEOTIDE SEQUENCE [LARGE SCALE GENOMIC DNA]</scope>
    <source>
        <strain evidence="2 3">JC-7</strain>
    </source>
</reference>
<gene>
    <name evidence="2" type="ORF">BpJC7_15560</name>
</gene>
<keyword evidence="1" id="KW-0238">DNA-binding</keyword>
<name>A0A5J4JDV0_9BACI</name>